<dbReference type="CDD" id="cd04186">
    <property type="entry name" value="GT_2_like_c"/>
    <property type="match status" value="1"/>
</dbReference>
<gene>
    <name evidence="2" type="ORF">BCL64_12128</name>
</gene>
<dbReference type="Pfam" id="PF00535">
    <property type="entry name" value="Glycos_transf_2"/>
    <property type="match status" value="1"/>
</dbReference>
<dbReference type="SUPFAM" id="SSF53448">
    <property type="entry name" value="Nucleotide-diphospho-sugar transferases"/>
    <property type="match status" value="1"/>
</dbReference>
<keyword evidence="3" id="KW-1185">Reference proteome</keyword>
<evidence type="ECO:0000313" key="3">
    <source>
        <dbReference type="Proteomes" id="UP000239896"/>
    </source>
</evidence>
<dbReference type="Gene3D" id="3.90.550.10">
    <property type="entry name" value="Spore Coat Polysaccharide Biosynthesis Protein SpsA, Chain A"/>
    <property type="match status" value="1"/>
</dbReference>
<organism evidence="2 3">
    <name type="scientific">Halomonas ventosae</name>
    <dbReference type="NCBI Taxonomy" id="229007"/>
    <lineage>
        <taxon>Bacteria</taxon>
        <taxon>Pseudomonadati</taxon>
        <taxon>Pseudomonadota</taxon>
        <taxon>Gammaproteobacteria</taxon>
        <taxon>Oceanospirillales</taxon>
        <taxon>Halomonadaceae</taxon>
        <taxon>Halomonas</taxon>
    </lineage>
</organism>
<accession>A0A2T0VBE7</accession>
<protein>
    <recommendedName>
        <fullName evidence="1">Glycosyltransferase 2-like domain-containing protein</fullName>
    </recommendedName>
</protein>
<comment type="caution">
    <text evidence="2">The sequence shown here is derived from an EMBL/GenBank/DDBJ whole genome shotgun (WGS) entry which is preliminary data.</text>
</comment>
<name>A0A2T0VBE7_9GAMM</name>
<evidence type="ECO:0000259" key="1">
    <source>
        <dbReference type="Pfam" id="PF00535"/>
    </source>
</evidence>
<sequence>MLDVVIVNWNAGVQLLECLNSVIAHEKGSVRQVIVVDNGSTDGSADDVDGLPGVKVIRTGKNLGFAAACNIGAAAGESPYILFLNPDTRVEPGSLSVPLAFMERRENAGVGICGIQLVDEQGDVSQTCARFPTLARLTISALGLDKFPGMRGGGLHMRDWGHDVSRKVDHVIGAFYVIRRKVFVELGGFDERFFVYLEDVDLSLRAQQAGYDSWYLTEARAFHAGGGTSRQVKARRLFFSLRSRLLYGFKHFPRWQAWCLVGVTGVLEPVTRTVWCLLRGDVAGVQHTWSAYRMLWSGMGRIMRGEGRFEP</sequence>
<dbReference type="PANTHER" id="PTHR43179:SF7">
    <property type="entry name" value="RHAMNOSYLTRANSFERASE WBBL"/>
    <property type="match status" value="1"/>
</dbReference>
<proteinExistence type="predicted"/>
<evidence type="ECO:0000313" key="2">
    <source>
        <dbReference type="EMBL" id="PRY67388.1"/>
    </source>
</evidence>
<dbReference type="InterPro" id="IPR029044">
    <property type="entry name" value="Nucleotide-diphossugar_trans"/>
</dbReference>
<dbReference type="RefSeq" id="WP_106232424.1">
    <property type="nucleotide sequence ID" value="NZ_PVTM01000021.1"/>
</dbReference>
<dbReference type="Proteomes" id="UP000239896">
    <property type="component" value="Unassembled WGS sequence"/>
</dbReference>
<dbReference type="EMBL" id="PVTM01000021">
    <property type="protein sequence ID" value="PRY67388.1"/>
    <property type="molecule type" value="Genomic_DNA"/>
</dbReference>
<feature type="domain" description="Glycosyltransferase 2-like" evidence="1">
    <location>
        <begin position="4"/>
        <end position="110"/>
    </location>
</feature>
<reference evidence="2 3" key="1">
    <citation type="submission" date="2018-03" db="EMBL/GenBank/DDBJ databases">
        <title>Comparative analysis of microorganisms from saline springs in Andes Mountain Range, Colombia.</title>
        <authorList>
            <person name="Rubin E."/>
        </authorList>
    </citation>
    <scope>NUCLEOTIDE SEQUENCE [LARGE SCALE GENOMIC DNA]</scope>
    <source>
        <strain evidence="2 3">USBA 854</strain>
    </source>
</reference>
<dbReference type="InterPro" id="IPR001173">
    <property type="entry name" value="Glyco_trans_2-like"/>
</dbReference>
<dbReference type="PANTHER" id="PTHR43179">
    <property type="entry name" value="RHAMNOSYLTRANSFERASE WBBL"/>
    <property type="match status" value="1"/>
</dbReference>
<dbReference type="AlphaFoldDB" id="A0A2T0VBE7"/>